<accession>A0A181CE01</accession>
<dbReference type="SUPFAM" id="SSF49785">
    <property type="entry name" value="Galactose-binding domain-like"/>
    <property type="match status" value="1"/>
</dbReference>
<dbReference type="PANTHER" id="PTHR36848">
    <property type="entry name" value="DNA-BINDING PROTEIN (PUTATIVE SECRETED PROTEIN)-RELATED"/>
    <property type="match status" value="1"/>
</dbReference>
<protein>
    <submittedName>
        <fullName evidence="1">Uncharacterized protein</fullName>
    </submittedName>
</protein>
<gene>
    <name evidence="1" type="ORF">GWK63_14015</name>
</gene>
<organism evidence="1 2">
    <name type="scientific">Komagataeibacter rhaeticus</name>
    <dbReference type="NCBI Taxonomy" id="215221"/>
    <lineage>
        <taxon>Bacteria</taxon>
        <taxon>Pseudomonadati</taxon>
        <taxon>Pseudomonadota</taxon>
        <taxon>Alphaproteobacteria</taxon>
        <taxon>Acetobacterales</taxon>
        <taxon>Acetobacteraceae</taxon>
        <taxon>Komagataeibacter</taxon>
    </lineage>
</organism>
<dbReference type="GeneID" id="85023283"/>
<dbReference type="KEGG" id="kre:GWK63_14015"/>
<dbReference type="EMBL" id="CP050139">
    <property type="protein sequence ID" value="QIP36438.1"/>
    <property type="molecule type" value="Genomic_DNA"/>
</dbReference>
<dbReference type="PANTHER" id="PTHR36848:SF2">
    <property type="entry name" value="SECRETED PROTEIN"/>
    <property type="match status" value="1"/>
</dbReference>
<dbReference type="Gene3D" id="2.60.120.260">
    <property type="entry name" value="Galactose-binding domain-like"/>
    <property type="match status" value="1"/>
</dbReference>
<name>A0A181CE01_9PROT</name>
<sequence length="896" mass="98872">MTNPHAPSWFTAPDSRFRTAAFWFWHFLPTEEQCLQTIRDMKAAGLGCVLVQARLPLPLETYLSDAYLARCRFVARQVHKAGMRLEIYDEYGWMSGHGGGRTIAGADHLRERHLFWVSGTIRKGQATLELAGIHSTFLSFLGAAGRNWCYEGGQPLWGDWSVIGGGTWHAGRPACTVPATQVTIGETRPDGCVLHVHAPTLADGTDITILVAGRCKTSRLINYLLPQAGQHFIKQAYEPLLDAFPTAEAFFFDHPYAGFYQWDGQSGTIGNSILWDESLLDANFTLTGFLTCLYGEDAEAGRLRGAFFNRYIRKMHEAFFGVLRKWCDTHAIGLTGHELLPHVGGWALRGGLNGFDPRVMPGNDPFGIDAYKTRTVMDAADYRPQLSAILGDSVARSHGRSRCTVEQYSTGREVGRPSLQGQWDLTLDRLRAQMLRHTLQGARRVLLHAVFQPEILALASDACPDPRFDFPPGFNLQPWWRMAPGVMDEVARLSAFLEEGTPVRSVALLYPLESLLEGTDGTTPACALHFGAWAEALFDNGTGYTIIDENQIHTDNIENGLLNARSGTFSCIIIPAITTFRNTETLRALDVFARSGGRLFFSHDRKPDAIPSGGMEKTLCGTGHVSGIDEIGHHVKKHFQKDIFHIENMPQRLALQEMDEATRRIAAFNDSGQMQHAVLHPAPYHRKITQWFCESGKTRTLAHLPAGCALRMILRPLALITLETRRVPPAAAWLAPDSHPVPAPGARPVILGSGWSFQAGEKAQPHPIHVDRGWEAQGYPAFSGEGLYTLCTTLPAHRDDQTWYLVLPEVGGAAECFVNGQPCGGSIGQEAAFPLTDHAGAISIHLSLYNTLFNSLYANRPDRDPRGSTRSGILAPPRLELREKTTCLRIVPPAAL</sequence>
<dbReference type="RefSeq" id="WP_039998571.1">
    <property type="nucleotide sequence ID" value="NZ_CALMTF010000075.1"/>
</dbReference>
<reference evidence="1 2" key="1">
    <citation type="submission" date="2020-03" db="EMBL/GenBank/DDBJ databases">
        <title>Isolation of cellulose-producing strains, genome characterization and application of the synthesized cellulose films as an economical and sustainable material for piezoelectric sensor construction.</title>
        <authorList>
            <person name="Mangayil R.K."/>
        </authorList>
    </citation>
    <scope>NUCLEOTIDE SEQUENCE [LARGE SCALE GENOMIC DNA]</scope>
    <source>
        <strain evidence="1 2">ENS 9a1a</strain>
    </source>
</reference>
<proteinExistence type="predicted"/>
<dbReference type="AlphaFoldDB" id="A0A181CE01"/>
<dbReference type="InterPro" id="IPR008979">
    <property type="entry name" value="Galactose-bd-like_sf"/>
</dbReference>
<evidence type="ECO:0000313" key="2">
    <source>
        <dbReference type="Proteomes" id="UP000502533"/>
    </source>
</evidence>
<dbReference type="Proteomes" id="UP000502533">
    <property type="component" value="Chromosome"/>
</dbReference>
<keyword evidence="2" id="KW-1185">Reference proteome</keyword>
<dbReference type="InterPro" id="IPR053161">
    <property type="entry name" value="Ulvan_degrading_GH"/>
</dbReference>
<evidence type="ECO:0000313" key="1">
    <source>
        <dbReference type="EMBL" id="QIP36438.1"/>
    </source>
</evidence>